<dbReference type="Gene3D" id="3.10.20.90">
    <property type="entry name" value="Phosphatidylinositol 3-kinase Catalytic Subunit, Chain A, domain 1"/>
    <property type="match status" value="1"/>
</dbReference>
<feature type="domain" description="Ubiquitin-like" evidence="1">
    <location>
        <begin position="193"/>
        <end position="273"/>
    </location>
</feature>
<evidence type="ECO:0000313" key="2">
    <source>
        <dbReference type="EMBL" id="KAG0143414.1"/>
    </source>
</evidence>
<dbReference type="InterPro" id="IPR029071">
    <property type="entry name" value="Ubiquitin-like_domsf"/>
</dbReference>
<protein>
    <recommendedName>
        <fullName evidence="1">Ubiquitin-like domain-containing protein</fullName>
    </recommendedName>
</protein>
<sequence>MDDDSLFATIEGLDPALAQATRELKNVGQASSHPLTGSHVGTQSKWSGHEIQLSINLVFDPRKIATSSPEHRAMYERVFTVEIGTREEFSKVYEFVKAMNPHLPPHFVIARDHSKLSPFVTPESVHIITDTSLKAYEIDVWNYIKANPDRLVDKPVEPNPLVLTNISSLPSNLLPSHSAGDEHEAEKEHEGTITIRVRSGKEEGLEMLVKPTTKMITIARQFIKQIKSDSISEDQVKNQLSNCRLEFDGEHLDLSKRVQEIGIEDGEMIDITF</sequence>
<proteinExistence type="predicted"/>
<gene>
    <name evidence="2" type="ORF">CROQUDRAFT_183584</name>
</gene>
<dbReference type="Pfam" id="PF11976">
    <property type="entry name" value="Rad60-SLD"/>
    <property type="match status" value="1"/>
</dbReference>
<name>A0A9P6NC60_9BASI</name>
<evidence type="ECO:0000259" key="1">
    <source>
        <dbReference type="PROSITE" id="PS50053"/>
    </source>
</evidence>
<dbReference type="EMBL" id="MU167319">
    <property type="protein sequence ID" value="KAG0143414.1"/>
    <property type="molecule type" value="Genomic_DNA"/>
</dbReference>
<dbReference type="Proteomes" id="UP000886653">
    <property type="component" value="Unassembled WGS sequence"/>
</dbReference>
<reference evidence="2" key="1">
    <citation type="submission" date="2013-11" db="EMBL/GenBank/DDBJ databases">
        <title>Genome sequence of the fusiform rust pathogen reveals effectors for host alternation and coevolution with pine.</title>
        <authorList>
            <consortium name="DOE Joint Genome Institute"/>
            <person name="Smith K."/>
            <person name="Pendleton A."/>
            <person name="Kubisiak T."/>
            <person name="Anderson C."/>
            <person name="Salamov A."/>
            <person name="Aerts A."/>
            <person name="Riley R."/>
            <person name="Clum A."/>
            <person name="Lindquist E."/>
            <person name="Ence D."/>
            <person name="Campbell M."/>
            <person name="Kronenberg Z."/>
            <person name="Feau N."/>
            <person name="Dhillon B."/>
            <person name="Hamelin R."/>
            <person name="Burleigh J."/>
            <person name="Smith J."/>
            <person name="Yandell M."/>
            <person name="Nelson C."/>
            <person name="Grigoriev I."/>
            <person name="Davis J."/>
        </authorList>
    </citation>
    <scope>NUCLEOTIDE SEQUENCE</scope>
    <source>
        <strain evidence="2">G11</strain>
    </source>
</reference>
<dbReference type="PROSITE" id="PS50053">
    <property type="entry name" value="UBIQUITIN_2"/>
    <property type="match status" value="1"/>
</dbReference>
<evidence type="ECO:0000313" key="3">
    <source>
        <dbReference type="Proteomes" id="UP000886653"/>
    </source>
</evidence>
<comment type="caution">
    <text evidence="2">The sequence shown here is derived from an EMBL/GenBank/DDBJ whole genome shotgun (WGS) entry which is preliminary data.</text>
</comment>
<dbReference type="InterPro" id="IPR000626">
    <property type="entry name" value="Ubiquitin-like_dom"/>
</dbReference>
<accession>A0A9P6NC60</accession>
<dbReference type="SUPFAM" id="SSF54236">
    <property type="entry name" value="Ubiquitin-like"/>
    <property type="match status" value="1"/>
</dbReference>
<dbReference type="AlphaFoldDB" id="A0A9P6NC60"/>
<keyword evidence="3" id="KW-1185">Reference proteome</keyword>
<organism evidence="2 3">
    <name type="scientific">Cronartium quercuum f. sp. fusiforme G11</name>
    <dbReference type="NCBI Taxonomy" id="708437"/>
    <lineage>
        <taxon>Eukaryota</taxon>
        <taxon>Fungi</taxon>
        <taxon>Dikarya</taxon>
        <taxon>Basidiomycota</taxon>
        <taxon>Pucciniomycotina</taxon>
        <taxon>Pucciniomycetes</taxon>
        <taxon>Pucciniales</taxon>
        <taxon>Coleosporiaceae</taxon>
        <taxon>Cronartium</taxon>
    </lineage>
</organism>
<dbReference type="InterPro" id="IPR022617">
    <property type="entry name" value="Rad60/SUMO-like_dom"/>
</dbReference>